<evidence type="ECO:0000256" key="3">
    <source>
        <dbReference type="ARBA" id="ARBA00023065"/>
    </source>
</evidence>
<dbReference type="PANTHER" id="PTHR11671">
    <property type="entry name" value="V-TYPE ATP SYNTHASE SUBUNIT D"/>
    <property type="match status" value="1"/>
</dbReference>
<feature type="non-terminal residue" evidence="4">
    <location>
        <position position="1"/>
    </location>
</feature>
<gene>
    <name evidence="4" type="ORF">EAH_00066710</name>
</gene>
<keyword evidence="3" id="KW-0406">Ion transport</keyword>
<proteinExistence type="inferred from homology"/>
<dbReference type="EMBL" id="HG672461">
    <property type="protein sequence ID" value="CDI82505.1"/>
    <property type="molecule type" value="Genomic_DNA"/>
</dbReference>
<dbReference type="OMA" id="HTLQYIT"/>
<evidence type="ECO:0000313" key="5">
    <source>
        <dbReference type="Proteomes" id="UP000018050"/>
    </source>
</evidence>
<protein>
    <submittedName>
        <fullName evidence="4">Vacuolar ATP synthase subunit d, putative</fullName>
    </submittedName>
</protein>
<keyword evidence="5" id="KW-1185">Reference proteome</keyword>
<dbReference type="VEuPathDB" id="ToxoDB:EAH_00066710"/>
<dbReference type="Pfam" id="PF01813">
    <property type="entry name" value="ATP-synt_D"/>
    <property type="match status" value="1"/>
</dbReference>
<evidence type="ECO:0000256" key="1">
    <source>
        <dbReference type="ARBA" id="ARBA00005850"/>
    </source>
</evidence>
<accession>U6GQR1</accession>
<evidence type="ECO:0000313" key="4">
    <source>
        <dbReference type="EMBL" id="CDI82505.1"/>
    </source>
</evidence>
<dbReference type="GO" id="GO:0046961">
    <property type="term" value="F:proton-transporting ATPase activity, rotational mechanism"/>
    <property type="evidence" value="ECO:0007669"/>
    <property type="project" value="InterPro"/>
</dbReference>
<sequence>RIKRPAVFVTAAYDNVAGVRLPVFQVTTDPTVDILKNINLSAGGHVILAARDKYQEALSDLVKLASLQTAFFTLDSEIKMTNRRVNALNNVVLPKLDKSITYITKELDEMEREEFFRLKKIQEKKKIAKEAEQKALEEAVKLM</sequence>
<dbReference type="OrthoDB" id="7676488at2759"/>
<dbReference type="RefSeq" id="XP_013248114.1">
    <property type="nucleotide sequence ID" value="XM_013392660.1"/>
</dbReference>
<dbReference type="AlphaFoldDB" id="U6GQR1"/>
<organism evidence="4 5">
    <name type="scientific">Eimeria acervulina</name>
    <name type="common">Coccidian parasite</name>
    <dbReference type="NCBI Taxonomy" id="5801"/>
    <lineage>
        <taxon>Eukaryota</taxon>
        <taxon>Sar</taxon>
        <taxon>Alveolata</taxon>
        <taxon>Apicomplexa</taxon>
        <taxon>Conoidasida</taxon>
        <taxon>Coccidia</taxon>
        <taxon>Eucoccidiorida</taxon>
        <taxon>Eimeriorina</taxon>
        <taxon>Eimeriidae</taxon>
        <taxon>Eimeria</taxon>
    </lineage>
</organism>
<dbReference type="GeneID" id="25274741"/>
<feature type="non-terminal residue" evidence="4">
    <location>
        <position position="143"/>
    </location>
</feature>
<reference evidence="4" key="1">
    <citation type="submission" date="2013-10" db="EMBL/GenBank/DDBJ databases">
        <title>Genomic analysis of the causative agents of coccidiosis in chickens.</title>
        <authorList>
            <person name="Reid A.J."/>
            <person name="Blake D."/>
            <person name="Billington K."/>
            <person name="Browne H."/>
            <person name="Dunn M."/>
            <person name="Hung S."/>
            <person name="Kawahara F."/>
            <person name="Miranda-Saavedra D."/>
            <person name="Mourier T."/>
            <person name="Nagra H."/>
            <person name="Otto T.D."/>
            <person name="Rawlings N."/>
            <person name="Sanchez A."/>
            <person name="Sanders M."/>
            <person name="Subramaniam C."/>
            <person name="Tay Y."/>
            <person name="Dear P."/>
            <person name="Doerig C."/>
            <person name="Gruber A."/>
            <person name="Parkinson J."/>
            <person name="Shirley M."/>
            <person name="Wan K.L."/>
            <person name="Berriman M."/>
            <person name="Tomley F."/>
            <person name="Pain A."/>
        </authorList>
    </citation>
    <scope>NUCLEOTIDE SEQUENCE [LARGE SCALE GENOMIC DNA]</scope>
    <source>
        <strain evidence="4">Houghton</strain>
    </source>
</reference>
<reference evidence="4" key="2">
    <citation type="submission" date="2013-10" db="EMBL/GenBank/DDBJ databases">
        <authorList>
            <person name="Aslett M."/>
        </authorList>
    </citation>
    <scope>NUCLEOTIDE SEQUENCE [LARGE SCALE GENOMIC DNA]</scope>
    <source>
        <strain evidence="4">Houghton</strain>
    </source>
</reference>
<dbReference type="NCBIfam" id="TIGR00309">
    <property type="entry name" value="V_ATPase_subD"/>
    <property type="match status" value="1"/>
</dbReference>
<keyword evidence="2" id="KW-0813">Transport</keyword>
<comment type="similarity">
    <text evidence="1">Belongs to the V-ATPase D subunit family.</text>
</comment>
<name>U6GQR1_EIMAC</name>
<dbReference type="InterPro" id="IPR002699">
    <property type="entry name" value="V_ATPase_D"/>
</dbReference>
<dbReference type="Gene3D" id="1.10.287.3240">
    <property type="match status" value="1"/>
</dbReference>
<evidence type="ECO:0000256" key="2">
    <source>
        <dbReference type="ARBA" id="ARBA00022448"/>
    </source>
</evidence>
<dbReference type="Proteomes" id="UP000018050">
    <property type="component" value="Unassembled WGS sequence"/>
</dbReference>